<dbReference type="EMBL" id="BAABRN010000003">
    <property type="protein sequence ID" value="GAA5500754.1"/>
    <property type="molecule type" value="Genomic_DNA"/>
</dbReference>
<name>A0ABP9V658_9DEIO</name>
<protein>
    <recommendedName>
        <fullName evidence="3">HTH cro/C1-type domain-containing protein</fullName>
    </recommendedName>
</protein>
<reference evidence="1 2" key="1">
    <citation type="submission" date="2024-02" db="EMBL/GenBank/DDBJ databases">
        <title>Deinococcus xinjiangensis NBRC 107630.</title>
        <authorList>
            <person name="Ichikawa N."/>
            <person name="Katano-Makiyama Y."/>
            <person name="Hidaka K."/>
        </authorList>
    </citation>
    <scope>NUCLEOTIDE SEQUENCE [LARGE SCALE GENOMIC DNA]</scope>
    <source>
        <strain evidence="1 2">NBRC 107630</strain>
    </source>
</reference>
<dbReference type="RefSeq" id="WP_353540734.1">
    <property type="nucleotide sequence ID" value="NZ_BAABRN010000003.1"/>
</dbReference>
<dbReference type="Proteomes" id="UP001458946">
    <property type="component" value="Unassembled WGS sequence"/>
</dbReference>
<gene>
    <name evidence="1" type="ORF">Dxin01_00479</name>
</gene>
<proteinExistence type="predicted"/>
<organism evidence="1 2">
    <name type="scientific">Deinococcus xinjiangensis</name>
    <dbReference type="NCBI Taxonomy" id="457454"/>
    <lineage>
        <taxon>Bacteria</taxon>
        <taxon>Thermotogati</taxon>
        <taxon>Deinococcota</taxon>
        <taxon>Deinococci</taxon>
        <taxon>Deinococcales</taxon>
        <taxon>Deinococcaceae</taxon>
        <taxon>Deinococcus</taxon>
    </lineage>
</organism>
<comment type="caution">
    <text evidence="1">The sequence shown here is derived from an EMBL/GenBank/DDBJ whole genome shotgun (WGS) entry which is preliminary data.</text>
</comment>
<accession>A0ABP9V658</accession>
<evidence type="ECO:0008006" key="3">
    <source>
        <dbReference type="Google" id="ProtNLM"/>
    </source>
</evidence>
<evidence type="ECO:0000313" key="2">
    <source>
        <dbReference type="Proteomes" id="UP001458946"/>
    </source>
</evidence>
<evidence type="ECO:0000313" key="1">
    <source>
        <dbReference type="EMBL" id="GAA5500754.1"/>
    </source>
</evidence>
<sequence length="132" mass="14313">MTRAVEFTLKSFLEAHALSVYRLAEAASGRVSRGTVYSLARGRATRVDLGTLGAVITTLEELTGEEVTPADLLRAVDVPVLDDETRGWLEASLEPPMEPYDWGDVDPSTLGQLSPQDYAPIVHALRLTFGLA</sequence>
<keyword evidence="2" id="KW-1185">Reference proteome</keyword>